<reference evidence="2 3" key="1">
    <citation type="journal article" date="2010" name="Nature">
        <title>Genome sequence of the palaeopolyploid soybean.</title>
        <authorList>
            <person name="Schmutz J."/>
            <person name="Cannon S.B."/>
            <person name="Schlueter J."/>
            <person name="Ma J."/>
            <person name="Mitros T."/>
            <person name="Nelson W."/>
            <person name="Hyten D.L."/>
            <person name="Song Q."/>
            <person name="Thelen J.J."/>
            <person name="Cheng J."/>
            <person name="Xu D."/>
            <person name="Hellsten U."/>
            <person name="May G.D."/>
            <person name="Yu Y."/>
            <person name="Sakurai T."/>
            <person name="Umezawa T."/>
            <person name="Bhattacharyya M.K."/>
            <person name="Sandhu D."/>
            <person name="Valliyodan B."/>
            <person name="Lindquist E."/>
            <person name="Peto M."/>
            <person name="Grant D."/>
            <person name="Shu S."/>
            <person name="Goodstein D."/>
            <person name="Barry K."/>
            <person name="Futrell-Griggs M."/>
            <person name="Abernathy B."/>
            <person name="Du J."/>
            <person name="Tian Z."/>
            <person name="Zhu L."/>
            <person name="Gill N."/>
            <person name="Joshi T."/>
            <person name="Libault M."/>
            <person name="Sethuraman A."/>
            <person name="Zhang X.-C."/>
            <person name="Shinozaki K."/>
            <person name="Nguyen H.T."/>
            <person name="Wing R.A."/>
            <person name="Cregan P."/>
            <person name="Specht J."/>
            <person name="Grimwood J."/>
            <person name="Rokhsar D."/>
            <person name="Stacey G."/>
            <person name="Shoemaker R.C."/>
            <person name="Jackson S.A."/>
        </authorList>
    </citation>
    <scope>NUCLEOTIDE SEQUENCE [LARGE SCALE GENOMIC DNA]</scope>
    <source>
        <strain evidence="3">cv. Williams 82</strain>
        <tissue evidence="2">Callus</tissue>
    </source>
</reference>
<evidence type="ECO:0000313" key="4">
    <source>
        <dbReference type="Proteomes" id="UP000008827"/>
    </source>
</evidence>
<proteinExistence type="predicted"/>
<name>K7N2I9_SOYBN</name>
<evidence type="ECO:0000256" key="1">
    <source>
        <dbReference type="SAM" id="MobiDB-lite"/>
    </source>
</evidence>
<evidence type="ECO:0000313" key="3">
    <source>
        <dbReference type="EnsemblPlants" id="KRG90483"/>
    </source>
</evidence>
<gene>
    <name evidence="2" type="ORF">GLYMA_20G093800</name>
</gene>
<dbReference type="EMBL" id="CM000853">
    <property type="protein sequence ID" value="KRG90483.1"/>
    <property type="molecule type" value="Genomic_DNA"/>
</dbReference>
<dbReference type="EnsemblPlants" id="KRG90483">
    <property type="protein sequence ID" value="KRG90483"/>
    <property type="gene ID" value="GLYMA_20G093800"/>
</dbReference>
<accession>K7N2I9</accession>
<sequence length="58" mass="6601">MPLIPKTTPNICLNHSNREIHGETIPCPIENKCFKTKTKKSKRKVKTRSSSSFMVENA</sequence>
<reference evidence="3" key="2">
    <citation type="submission" date="2018-02" db="UniProtKB">
        <authorList>
            <consortium name="EnsemblPlants"/>
        </authorList>
    </citation>
    <scope>IDENTIFICATION</scope>
    <source>
        <strain evidence="3">Williams 82</strain>
    </source>
</reference>
<dbReference type="HOGENOM" id="CLU_2982926_0_0_1"/>
<evidence type="ECO:0000313" key="2">
    <source>
        <dbReference type="EMBL" id="KRG90483.1"/>
    </source>
</evidence>
<organism evidence="3">
    <name type="scientific">Glycine max</name>
    <name type="common">Soybean</name>
    <name type="synonym">Glycine hispida</name>
    <dbReference type="NCBI Taxonomy" id="3847"/>
    <lineage>
        <taxon>Eukaryota</taxon>
        <taxon>Viridiplantae</taxon>
        <taxon>Streptophyta</taxon>
        <taxon>Embryophyta</taxon>
        <taxon>Tracheophyta</taxon>
        <taxon>Spermatophyta</taxon>
        <taxon>Magnoliopsida</taxon>
        <taxon>eudicotyledons</taxon>
        <taxon>Gunneridae</taxon>
        <taxon>Pentapetalae</taxon>
        <taxon>rosids</taxon>
        <taxon>fabids</taxon>
        <taxon>Fabales</taxon>
        <taxon>Fabaceae</taxon>
        <taxon>Papilionoideae</taxon>
        <taxon>50 kb inversion clade</taxon>
        <taxon>NPAAA clade</taxon>
        <taxon>indigoferoid/millettioid clade</taxon>
        <taxon>Phaseoleae</taxon>
        <taxon>Glycine</taxon>
        <taxon>Glycine subgen. Soja</taxon>
    </lineage>
</organism>
<feature type="region of interest" description="Disordered" evidence="1">
    <location>
        <begin position="39"/>
        <end position="58"/>
    </location>
</feature>
<keyword evidence="4" id="KW-1185">Reference proteome</keyword>
<protein>
    <submittedName>
        <fullName evidence="2 3">Uncharacterized protein</fullName>
    </submittedName>
</protein>
<dbReference type="Proteomes" id="UP000008827">
    <property type="component" value="Chromosome 20"/>
</dbReference>
<dbReference type="InParanoid" id="K7N2I9"/>
<reference evidence="2" key="3">
    <citation type="submission" date="2018-07" db="EMBL/GenBank/DDBJ databases">
        <title>WGS assembly of Glycine max.</title>
        <authorList>
            <person name="Schmutz J."/>
            <person name="Cannon S."/>
            <person name="Schlueter J."/>
            <person name="Ma J."/>
            <person name="Mitros T."/>
            <person name="Nelson W."/>
            <person name="Hyten D."/>
            <person name="Song Q."/>
            <person name="Thelen J."/>
            <person name="Cheng J."/>
            <person name="Xu D."/>
            <person name="Hellsten U."/>
            <person name="May G."/>
            <person name="Yu Y."/>
            <person name="Sakurai T."/>
            <person name="Umezawa T."/>
            <person name="Bhattacharyya M."/>
            <person name="Sandhu D."/>
            <person name="Valliyodan B."/>
            <person name="Lindquist E."/>
            <person name="Peto M."/>
            <person name="Grant D."/>
            <person name="Shu S."/>
            <person name="Goodstein D."/>
            <person name="Barry K."/>
            <person name="Futrell-Griggs M."/>
            <person name="Abernathy B."/>
            <person name="Du J."/>
            <person name="Tian Z."/>
            <person name="Zhu L."/>
            <person name="Gill N."/>
            <person name="Joshi T."/>
            <person name="Libault M."/>
            <person name="Sethuraman A."/>
            <person name="Zhang X."/>
            <person name="Shinozaki K."/>
            <person name="Nguyen H."/>
            <person name="Wing R."/>
            <person name="Cregan P."/>
            <person name="Specht J."/>
            <person name="Grimwood J."/>
            <person name="Rokhsar D."/>
            <person name="Stacey G."/>
            <person name="Shoemaker R."/>
            <person name="Jackson S."/>
        </authorList>
    </citation>
    <scope>NUCLEOTIDE SEQUENCE</scope>
    <source>
        <tissue evidence="2">Callus</tissue>
    </source>
</reference>
<dbReference type="PaxDb" id="3847-GLYMA20G22620.1"/>
<dbReference type="AlphaFoldDB" id="K7N2I9"/>
<dbReference type="Gramene" id="KRG90483">
    <property type="protein sequence ID" value="KRG90483"/>
    <property type="gene ID" value="GLYMA_20G093800"/>
</dbReference>